<dbReference type="RefSeq" id="WP_236982827.1">
    <property type="nucleotide sequence ID" value="NZ_BRXE01000003.1"/>
</dbReference>
<organism evidence="3 4">
    <name type="scientific">Mycobacterium kiyosense</name>
    <dbReference type="NCBI Taxonomy" id="2871094"/>
    <lineage>
        <taxon>Bacteria</taxon>
        <taxon>Bacillati</taxon>
        <taxon>Actinomycetota</taxon>
        <taxon>Actinomycetes</taxon>
        <taxon>Mycobacteriales</taxon>
        <taxon>Mycobacteriaceae</taxon>
        <taxon>Mycobacterium</taxon>
    </lineage>
</organism>
<feature type="transmembrane region" description="Helical" evidence="1">
    <location>
        <begin position="81"/>
        <end position="100"/>
    </location>
</feature>
<feature type="transmembrane region" description="Helical" evidence="1">
    <location>
        <begin position="12"/>
        <end position="34"/>
    </location>
</feature>
<dbReference type="InterPro" id="IPR012427">
    <property type="entry name" value="DUF1622"/>
</dbReference>
<dbReference type="GeneID" id="83631184"/>
<protein>
    <recommendedName>
        <fullName evidence="5">DUF1622 domain-containing protein</fullName>
    </recommendedName>
</protein>
<name>A0A9P3Q7G5_9MYCO</name>
<dbReference type="Pfam" id="PF07784">
    <property type="entry name" value="DUF1622"/>
    <property type="match status" value="1"/>
</dbReference>
<keyword evidence="1" id="KW-1133">Transmembrane helix</keyword>
<evidence type="ECO:0000313" key="2">
    <source>
        <dbReference type="EMBL" id="GLB81383.1"/>
    </source>
</evidence>
<dbReference type="AlphaFoldDB" id="A0A9P3Q7G5"/>
<proteinExistence type="predicted"/>
<evidence type="ECO:0000313" key="3">
    <source>
        <dbReference type="EMBL" id="GLD32278.1"/>
    </source>
</evidence>
<sequence length="119" mass="12779">MTYIQIVDRIGAGIDGVGVAVIILGAVNAIARFLSGALRKQPQAYQQLRVDLGRAILVGLEFLVAGDIIRTIVVTPTGQSVAVLAGVVAIRTFLSISLTVEMTGRWPWRRDEPRTPDPA</sequence>
<comment type="caution">
    <text evidence="3">The sequence shown here is derived from an EMBL/GenBank/DDBJ whole genome shotgun (WGS) entry which is preliminary data.</text>
</comment>
<reference evidence="3" key="1">
    <citation type="submission" date="2022-08" db="EMBL/GenBank/DDBJ databases">
        <title>Mycobacterium kiyosense sp. nov., scotochromogenic slow-glowing species isolated from respiratory specimens.</title>
        <authorList>
            <person name="Fukano H."/>
            <person name="Kazumi Y."/>
            <person name="Sakagami N."/>
            <person name="Ato M."/>
            <person name="Mitarai S."/>
            <person name="Hoshino Y."/>
        </authorList>
    </citation>
    <scope>NUCLEOTIDE SEQUENCE</scope>
    <source>
        <strain evidence="3">1413</strain>
        <strain evidence="2">SRL2020-028</strain>
    </source>
</reference>
<dbReference type="EMBL" id="BRXE01000003">
    <property type="protein sequence ID" value="GLB81383.1"/>
    <property type="molecule type" value="Genomic_DNA"/>
</dbReference>
<dbReference type="PANTHER" id="PTHR38468:SF1">
    <property type="entry name" value="SLL0939 PROTEIN"/>
    <property type="match status" value="1"/>
</dbReference>
<accession>A0A9P3Q7G5</accession>
<feature type="transmembrane region" description="Helical" evidence="1">
    <location>
        <begin position="55"/>
        <end position="75"/>
    </location>
</feature>
<keyword evidence="1" id="KW-0812">Transmembrane</keyword>
<evidence type="ECO:0000256" key="1">
    <source>
        <dbReference type="SAM" id="Phobius"/>
    </source>
</evidence>
<dbReference type="Proteomes" id="UP001165663">
    <property type="component" value="Unassembled WGS sequence"/>
</dbReference>
<dbReference type="Proteomes" id="UP001064782">
    <property type="component" value="Unassembled WGS sequence"/>
</dbReference>
<keyword evidence="4" id="KW-1185">Reference proteome</keyword>
<keyword evidence="1" id="KW-0472">Membrane</keyword>
<gene>
    <name evidence="3" type="ORF">Mkiyose1413_41610</name>
    <name evidence="2" type="ORF">SRL2020028_06390</name>
</gene>
<dbReference type="PANTHER" id="PTHR38468">
    <property type="entry name" value="SLL0939 PROTEIN"/>
    <property type="match status" value="1"/>
</dbReference>
<dbReference type="EMBL" id="BRZI01000040">
    <property type="protein sequence ID" value="GLD32278.1"/>
    <property type="molecule type" value="Genomic_DNA"/>
</dbReference>
<evidence type="ECO:0008006" key="5">
    <source>
        <dbReference type="Google" id="ProtNLM"/>
    </source>
</evidence>
<evidence type="ECO:0000313" key="4">
    <source>
        <dbReference type="Proteomes" id="UP001064782"/>
    </source>
</evidence>